<dbReference type="InterPro" id="IPR016032">
    <property type="entry name" value="Sig_transdc_resp-reg_C-effctor"/>
</dbReference>
<dbReference type="eggNOG" id="COG2771">
    <property type="taxonomic scope" value="Bacteria"/>
</dbReference>
<name>A0A1M6HHE1_9BACE</name>
<keyword evidence="2" id="KW-0472">Membrane</keyword>
<proteinExistence type="predicted"/>
<dbReference type="GO" id="GO:0003677">
    <property type="term" value="F:DNA binding"/>
    <property type="evidence" value="ECO:0007669"/>
    <property type="project" value="InterPro"/>
</dbReference>
<dbReference type="GO" id="GO:0006355">
    <property type="term" value="P:regulation of DNA-templated transcription"/>
    <property type="evidence" value="ECO:0007669"/>
    <property type="project" value="InterPro"/>
</dbReference>
<dbReference type="RefSeq" id="WP_025833000.1">
    <property type="nucleotide sequence ID" value="NZ_FQZN01000018.1"/>
</dbReference>
<dbReference type="SUPFAM" id="SSF46894">
    <property type="entry name" value="C-terminal effector domain of the bipartite response regulators"/>
    <property type="match status" value="1"/>
</dbReference>
<gene>
    <name evidence="3" type="ORF">SAMN05444350_11871</name>
</gene>
<evidence type="ECO:0000313" key="3">
    <source>
        <dbReference type="EMBL" id="SHJ21608.1"/>
    </source>
</evidence>
<evidence type="ECO:0000256" key="1">
    <source>
        <dbReference type="SAM" id="Coils"/>
    </source>
</evidence>
<keyword evidence="4" id="KW-1185">Reference proteome</keyword>
<organism evidence="3 4">
    <name type="scientific">Bacteroides stercorirosoris</name>
    <dbReference type="NCBI Taxonomy" id="871324"/>
    <lineage>
        <taxon>Bacteria</taxon>
        <taxon>Pseudomonadati</taxon>
        <taxon>Bacteroidota</taxon>
        <taxon>Bacteroidia</taxon>
        <taxon>Bacteroidales</taxon>
        <taxon>Bacteroidaceae</taxon>
        <taxon>Bacteroides</taxon>
    </lineage>
</organism>
<keyword evidence="2" id="KW-1133">Transmembrane helix</keyword>
<protein>
    <submittedName>
        <fullName evidence="3">Tetratricopeptide repeat-containing protein</fullName>
    </submittedName>
</protein>
<feature type="coiled-coil region" evidence="1">
    <location>
        <begin position="583"/>
        <end position="617"/>
    </location>
</feature>
<reference evidence="4" key="1">
    <citation type="submission" date="2016-11" db="EMBL/GenBank/DDBJ databases">
        <authorList>
            <person name="Varghese N."/>
            <person name="Submissions S."/>
        </authorList>
    </citation>
    <scope>NUCLEOTIDE SEQUENCE [LARGE SCALE GENOMIC DNA]</scope>
    <source>
        <strain evidence="4">DSM 26884</strain>
    </source>
</reference>
<dbReference type="EMBL" id="FQZN01000018">
    <property type="protein sequence ID" value="SHJ21608.1"/>
    <property type="molecule type" value="Genomic_DNA"/>
</dbReference>
<keyword evidence="2" id="KW-0812">Transmembrane</keyword>
<feature type="transmembrane region" description="Helical" evidence="2">
    <location>
        <begin position="547"/>
        <end position="567"/>
    </location>
</feature>
<evidence type="ECO:0000313" key="4">
    <source>
        <dbReference type="Proteomes" id="UP000184192"/>
    </source>
</evidence>
<keyword evidence="1" id="KW-0175">Coiled coil</keyword>
<dbReference type="InterPro" id="IPR011990">
    <property type="entry name" value="TPR-like_helical_dom_sf"/>
</dbReference>
<dbReference type="Gene3D" id="1.25.40.10">
    <property type="entry name" value="Tetratricopeptide repeat domain"/>
    <property type="match status" value="2"/>
</dbReference>
<dbReference type="Proteomes" id="UP000184192">
    <property type="component" value="Unassembled WGS sequence"/>
</dbReference>
<sequence>MKLIFFLLLYASCFSSCTSRLSPKDTEIKALSDSLKVRCNDRIMQTDSLRIEAENFMAHTQPGTPEYFLARQYYINSYFNEKNFPRVLEMLDETERMPGYKDLPATQANYLYTRSRCYQFMQQYDKAIAISRQIMDLVPTPGDTLAHEGIRTRAVGAMNNVNNIFYFTNRTDQGAEWFHRLRTNPPALLDECCRRDMMIFEGYLRGLAGQKERAEAVMDSAHALPVYRKTAENTFRDCSFAASVYYALPHRKDDMERLLKHAISEGRKDRYIPGINWAMSLLGNIYSRQNRFQEAVQLQYQGLEIGLRLQDNVFCARCYHELSNLYYKWGMYPQAQYYIDKVFAWQENTNTNLKDKGAYHLTKWSIVQKLPGYRREERLKLLATADSCFLLSEIKQTAQTHFYKAIDRIMILPYESAKGLEDIERYYGSNTSTASDYNVEALRAIALFRLGRDAEARKTILAIKKYNSTDSYHFLDTLMSHYIHREDNAVIAHLTRLREPLLQVYLEQKTREAVVEADIRYQTEQKEKENRLLSAEVELKSSRLQTFIFTGLFLLAIGVGIGGWLWMRLRLKEREKLFSQQQLHEQSQRLQQLIASRQELNNRNEELLRQLVDIQATHDKTCDLEHVMESLQPCLLTNREEEQFRTAFASLYPTVLHSLRSICPRITRTEELFCMLIVLKQNNEEISRTLGITRSSVLKNRYRLRTKLGLPEGCDLDSEVRALLLPE</sequence>
<dbReference type="AlphaFoldDB" id="A0A1M6HHE1"/>
<dbReference type="GeneID" id="92713057"/>
<accession>A0A1M6HHE1</accession>
<dbReference type="Pfam" id="PF13424">
    <property type="entry name" value="TPR_12"/>
    <property type="match status" value="1"/>
</dbReference>
<dbReference type="SUPFAM" id="SSF48452">
    <property type="entry name" value="TPR-like"/>
    <property type="match status" value="2"/>
</dbReference>
<evidence type="ECO:0000256" key="2">
    <source>
        <dbReference type="SAM" id="Phobius"/>
    </source>
</evidence>